<dbReference type="AlphaFoldDB" id="A0A067S7P8"/>
<dbReference type="Proteomes" id="UP000027222">
    <property type="component" value="Unassembled WGS sequence"/>
</dbReference>
<accession>A0A067S7P8</accession>
<name>A0A067S7P8_GALM3</name>
<evidence type="ECO:0000313" key="1">
    <source>
        <dbReference type="EMBL" id="KDR66851.1"/>
    </source>
</evidence>
<dbReference type="HOGENOM" id="CLU_2333756_0_0_1"/>
<organism evidence="1 2">
    <name type="scientific">Galerina marginata (strain CBS 339.88)</name>
    <dbReference type="NCBI Taxonomy" id="685588"/>
    <lineage>
        <taxon>Eukaryota</taxon>
        <taxon>Fungi</taxon>
        <taxon>Dikarya</taxon>
        <taxon>Basidiomycota</taxon>
        <taxon>Agaricomycotina</taxon>
        <taxon>Agaricomycetes</taxon>
        <taxon>Agaricomycetidae</taxon>
        <taxon>Agaricales</taxon>
        <taxon>Agaricineae</taxon>
        <taxon>Strophariaceae</taxon>
        <taxon>Galerina</taxon>
    </lineage>
</organism>
<reference evidence="2" key="1">
    <citation type="journal article" date="2014" name="Proc. Natl. Acad. Sci. U.S.A.">
        <title>Extensive sampling of basidiomycete genomes demonstrates inadequacy of the white-rot/brown-rot paradigm for wood decay fungi.</title>
        <authorList>
            <person name="Riley R."/>
            <person name="Salamov A.A."/>
            <person name="Brown D.W."/>
            <person name="Nagy L.G."/>
            <person name="Floudas D."/>
            <person name="Held B.W."/>
            <person name="Levasseur A."/>
            <person name="Lombard V."/>
            <person name="Morin E."/>
            <person name="Otillar R."/>
            <person name="Lindquist E.A."/>
            <person name="Sun H."/>
            <person name="LaButti K.M."/>
            <person name="Schmutz J."/>
            <person name="Jabbour D."/>
            <person name="Luo H."/>
            <person name="Baker S.E."/>
            <person name="Pisabarro A.G."/>
            <person name="Walton J.D."/>
            <person name="Blanchette R.A."/>
            <person name="Henrissat B."/>
            <person name="Martin F."/>
            <person name="Cullen D."/>
            <person name="Hibbett D.S."/>
            <person name="Grigoriev I.V."/>
        </authorList>
    </citation>
    <scope>NUCLEOTIDE SEQUENCE [LARGE SCALE GENOMIC DNA]</scope>
    <source>
        <strain evidence="2">CBS 339.88</strain>
    </source>
</reference>
<gene>
    <name evidence="1" type="ORF">GALMADRAFT_147509</name>
</gene>
<keyword evidence="2" id="KW-1185">Reference proteome</keyword>
<evidence type="ECO:0000313" key="2">
    <source>
        <dbReference type="Proteomes" id="UP000027222"/>
    </source>
</evidence>
<dbReference type="EMBL" id="KL142419">
    <property type="protein sequence ID" value="KDR66851.1"/>
    <property type="molecule type" value="Genomic_DNA"/>
</dbReference>
<protein>
    <submittedName>
        <fullName evidence="1">Uncharacterized protein</fullName>
    </submittedName>
</protein>
<sequence>MIAGGVDVEDDCGRLWEASKWKTIAETSTRKTIAKGVEAENDRGIRRRRQKTIAGGVDVEDDRGRRQTTPVSTSMPMRIAGVASTPASIAEGIKHIRW</sequence>
<proteinExistence type="predicted"/>